<comment type="similarity">
    <text evidence="6">Belongs to the NAD synthetase family.</text>
</comment>
<dbReference type="AlphaFoldDB" id="A0A1N6ZFX2"/>
<evidence type="ECO:0000256" key="8">
    <source>
        <dbReference type="SAM" id="MobiDB-lite"/>
    </source>
</evidence>
<dbReference type="Proteomes" id="UP000185687">
    <property type="component" value="Unassembled WGS sequence"/>
</dbReference>
<dbReference type="GO" id="GO:0009435">
    <property type="term" value="P:NAD+ biosynthetic process"/>
    <property type="evidence" value="ECO:0007669"/>
    <property type="project" value="UniProtKB-UniPathway"/>
</dbReference>
<feature type="compositionally biased region" description="Basic and acidic residues" evidence="8">
    <location>
        <begin position="275"/>
        <end position="286"/>
    </location>
</feature>
<feature type="region of interest" description="Disordered" evidence="8">
    <location>
        <begin position="275"/>
        <end position="294"/>
    </location>
</feature>
<dbReference type="GO" id="GO:0008795">
    <property type="term" value="F:NAD+ synthase activity"/>
    <property type="evidence" value="ECO:0007669"/>
    <property type="project" value="UniProtKB-EC"/>
</dbReference>
<keyword evidence="11" id="KW-1185">Reference proteome</keyword>
<evidence type="ECO:0000256" key="4">
    <source>
        <dbReference type="ARBA" id="ARBA00022840"/>
    </source>
</evidence>
<protein>
    <recommendedName>
        <fullName evidence="7">NH(3)-dependent NAD(+) synthetase</fullName>
        <ecNumber evidence="7">6.3.1.5</ecNumber>
    </recommendedName>
</protein>
<evidence type="ECO:0000256" key="2">
    <source>
        <dbReference type="ARBA" id="ARBA00022598"/>
    </source>
</evidence>
<dbReference type="GO" id="GO:0005737">
    <property type="term" value="C:cytoplasm"/>
    <property type="evidence" value="ECO:0007669"/>
    <property type="project" value="InterPro"/>
</dbReference>
<proteinExistence type="inferred from homology"/>
<dbReference type="InterPro" id="IPR022310">
    <property type="entry name" value="NAD/GMP_synthase"/>
</dbReference>
<dbReference type="STRING" id="588898.BB347_01345"/>
<comment type="pathway">
    <text evidence="1">Cofactor biosynthesis; NAD(+) biosynthesis.</text>
</comment>
<evidence type="ECO:0000313" key="10">
    <source>
        <dbReference type="EMBL" id="SIR25713.1"/>
    </source>
</evidence>
<organism evidence="10 11">
    <name type="scientific">Natronorubrum daqingense</name>
    <dbReference type="NCBI Taxonomy" id="588898"/>
    <lineage>
        <taxon>Archaea</taxon>
        <taxon>Methanobacteriati</taxon>
        <taxon>Methanobacteriota</taxon>
        <taxon>Stenosarchaea group</taxon>
        <taxon>Halobacteria</taxon>
        <taxon>Halobacteriales</taxon>
        <taxon>Natrialbaceae</taxon>
        <taxon>Natronorubrum</taxon>
    </lineage>
</organism>
<sequence>MAASGYVPVQMANLYEQTQTEIDPADLRFSASEIEAQVDHLTEFIRDRVEAADADGVEVALSGGIDSTTTAHLAVEALGTDAVHGIILPKEVNEDENMSDAERVAEDLGIDYDVIGIDSVVEETLSRTDAENDNASEDHWEGRYVGNTSARIRMTMTYLVANRENRIVLGTGNRAELATGYVTKYGDGGVDCNPLANLYKQQVRQVAAHLGVSESLVRKTPTGGMVDYGTDEEELGMDYDTLDAVLAFYIDGNLPASVVARLTNTTVESVEHVASLHEESDHKRTPPTEPEPLF</sequence>
<dbReference type="GO" id="GO:0004359">
    <property type="term" value="F:glutaminase activity"/>
    <property type="evidence" value="ECO:0007669"/>
    <property type="project" value="InterPro"/>
</dbReference>
<reference evidence="10 11" key="1">
    <citation type="submission" date="2017-01" db="EMBL/GenBank/DDBJ databases">
        <authorList>
            <person name="Mah S.A."/>
            <person name="Swanson W.J."/>
            <person name="Moy G.W."/>
            <person name="Vacquier V.D."/>
        </authorList>
    </citation>
    <scope>NUCLEOTIDE SEQUENCE [LARGE SCALE GENOMIC DNA]</scope>
    <source>
        <strain evidence="10 11">CGMCC 1.8909</strain>
    </source>
</reference>
<dbReference type="CDD" id="cd00553">
    <property type="entry name" value="NAD_synthase"/>
    <property type="match status" value="1"/>
</dbReference>
<dbReference type="GO" id="GO:0003952">
    <property type="term" value="F:NAD+ synthase (glutamine-hydrolyzing) activity"/>
    <property type="evidence" value="ECO:0007669"/>
    <property type="project" value="InterPro"/>
</dbReference>
<name>A0A1N6ZFX2_9EURY</name>
<evidence type="ECO:0000256" key="5">
    <source>
        <dbReference type="ARBA" id="ARBA00023027"/>
    </source>
</evidence>
<dbReference type="GO" id="GO:0005524">
    <property type="term" value="F:ATP binding"/>
    <property type="evidence" value="ECO:0007669"/>
    <property type="project" value="UniProtKB-KW"/>
</dbReference>
<comment type="catalytic activity">
    <reaction evidence="7">
        <text>deamido-NAD(+) + NH4(+) + ATP = AMP + diphosphate + NAD(+) + H(+)</text>
        <dbReference type="Rhea" id="RHEA:21188"/>
        <dbReference type="ChEBI" id="CHEBI:15378"/>
        <dbReference type="ChEBI" id="CHEBI:28938"/>
        <dbReference type="ChEBI" id="CHEBI:30616"/>
        <dbReference type="ChEBI" id="CHEBI:33019"/>
        <dbReference type="ChEBI" id="CHEBI:57540"/>
        <dbReference type="ChEBI" id="CHEBI:58437"/>
        <dbReference type="ChEBI" id="CHEBI:456215"/>
        <dbReference type="EC" id="6.3.1.5"/>
    </reaction>
</comment>
<dbReference type="InterPro" id="IPR014729">
    <property type="entry name" value="Rossmann-like_a/b/a_fold"/>
</dbReference>
<dbReference type="EC" id="6.3.1.5" evidence="7"/>
<keyword evidence="4 6" id="KW-0067">ATP-binding</keyword>
<dbReference type="NCBIfam" id="NF010587">
    <property type="entry name" value="PRK13980.1"/>
    <property type="match status" value="1"/>
</dbReference>
<dbReference type="PANTHER" id="PTHR23090">
    <property type="entry name" value="NH 3 /GLUTAMINE-DEPENDENT NAD + SYNTHETASE"/>
    <property type="match status" value="1"/>
</dbReference>
<dbReference type="PANTHER" id="PTHR23090:SF9">
    <property type="entry name" value="GLUTAMINE-DEPENDENT NAD(+) SYNTHETASE"/>
    <property type="match status" value="1"/>
</dbReference>
<dbReference type="Pfam" id="PF02540">
    <property type="entry name" value="NAD_synthase"/>
    <property type="match status" value="1"/>
</dbReference>
<dbReference type="NCBIfam" id="TIGR00552">
    <property type="entry name" value="nadE"/>
    <property type="match status" value="1"/>
</dbReference>
<keyword evidence="2 6" id="KW-0436">Ligase</keyword>
<dbReference type="InterPro" id="IPR003694">
    <property type="entry name" value="NAD_synthase"/>
</dbReference>
<dbReference type="EMBL" id="FTNP01000001">
    <property type="protein sequence ID" value="SIR25713.1"/>
    <property type="molecule type" value="Genomic_DNA"/>
</dbReference>
<evidence type="ECO:0000313" key="11">
    <source>
        <dbReference type="Proteomes" id="UP000185687"/>
    </source>
</evidence>
<feature type="domain" description="NAD/GMP synthase" evidence="9">
    <location>
        <begin position="38"/>
        <end position="287"/>
    </location>
</feature>
<evidence type="ECO:0000256" key="1">
    <source>
        <dbReference type="ARBA" id="ARBA00004790"/>
    </source>
</evidence>
<keyword evidence="5 6" id="KW-0520">NAD</keyword>
<dbReference type="UniPathway" id="UPA00253">
    <property type="reaction ID" value="UER00333"/>
</dbReference>
<dbReference type="Gene3D" id="3.40.50.620">
    <property type="entry name" value="HUPs"/>
    <property type="match status" value="1"/>
</dbReference>
<dbReference type="SUPFAM" id="SSF52402">
    <property type="entry name" value="Adenine nucleotide alpha hydrolases-like"/>
    <property type="match status" value="1"/>
</dbReference>
<evidence type="ECO:0000256" key="6">
    <source>
        <dbReference type="RuleBase" id="RU003811"/>
    </source>
</evidence>
<evidence type="ECO:0000256" key="7">
    <source>
        <dbReference type="RuleBase" id="RU003812"/>
    </source>
</evidence>
<keyword evidence="3 6" id="KW-0547">Nucleotide-binding</keyword>
<evidence type="ECO:0000256" key="3">
    <source>
        <dbReference type="ARBA" id="ARBA00022741"/>
    </source>
</evidence>
<gene>
    <name evidence="10" type="ORF">SAMN05421809_0790</name>
</gene>
<accession>A0A1N6ZFX2</accession>
<evidence type="ECO:0000259" key="9">
    <source>
        <dbReference type="Pfam" id="PF02540"/>
    </source>
</evidence>